<keyword evidence="2" id="KW-1185">Reference proteome</keyword>
<name>A0ABW5NCI8_9FLAO</name>
<evidence type="ECO:0000313" key="2">
    <source>
        <dbReference type="Proteomes" id="UP001597459"/>
    </source>
</evidence>
<comment type="caution">
    <text evidence="1">The sequence shown here is derived from an EMBL/GenBank/DDBJ whole genome shotgun (WGS) entry which is preliminary data.</text>
</comment>
<gene>
    <name evidence="1" type="ORF">ACFSTE_20115</name>
</gene>
<dbReference type="EMBL" id="JBHULX010000039">
    <property type="protein sequence ID" value="MFD2593155.1"/>
    <property type="molecule type" value="Genomic_DNA"/>
</dbReference>
<sequence>MAKFYFESSQRDKQLNPRKSTIDFILNYSKALEILEYKKLKFEALLN</sequence>
<proteinExistence type="predicted"/>
<dbReference type="RefSeq" id="WP_176029879.1">
    <property type="nucleotide sequence ID" value="NZ_JBHSJV010000001.1"/>
</dbReference>
<dbReference type="Proteomes" id="UP001597459">
    <property type="component" value="Unassembled WGS sequence"/>
</dbReference>
<protein>
    <submittedName>
        <fullName evidence="1">Uncharacterized protein</fullName>
    </submittedName>
</protein>
<organism evidence="1 2">
    <name type="scientific">Aquimarina hainanensis</name>
    <dbReference type="NCBI Taxonomy" id="1578017"/>
    <lineage>
        <taxon>Bacteria</taxon>
        <taxon>Pseudomonadati</taxon>
        <taxon>Bacteroidota</taxon>
        <taxon>Flavobacteriia</taxon>
        <taxon>Flavobacteriales</taxon>
        <taxon>Flavobacteriaceae</taxon>
        <taxon>Aquimarina</taxon>
    </lineage>
</organism>
<accession>A0ABW5NCI8</accession>
<evidence type="ECO:0000313" key="1">
    <source>
        <dbReference type="EMBL" id="MFD2593155.1"/>
    </source>
</evidence>
<reference evidence="2" key="1">
    <citation type="journal article" date="2019" name="Int. J. Syst. Evol. Microbiol.">
        <title>The Global Catalogue of Microorganisms (GCM) 10K type strain sequencing project: providing services to taxonomists for standard genome sequencing and annotation.</title>
        <authorList>
            <consortium name="The Broad Institute Genomics Platform"/>
            <consortium name="The Broad Institute Genome Sequencing Center for Infectious Disease"/>
            <person name="Wu L."/>
            <person name="Ma J."/>
        </authorList>
    </citation>
    <scope>NUCLEOTIDE SEQUENCE [LARGE SCALE GENOMIC DNA]</scope>
    <source>
        <strain evidence="2">KCTC 42423</strain>
    </source>
</reference>